<proteinExistence type="predicted"/>
<dbReference type="GO" id="GO:0006508">
    <property type="term" value="P:proteolysis"/>
    <property type="evidence" value="ECO:0007669"/>
    <property type="project" value="UniProtKB-KW"/>
</dbReference>
<dbReference type="PROSITE" id="PS51864">
    <property type="entry name" value="ASTACIN"/>
    <property type="match status" value="1"/>
</dbReference>
<reference evidence="4 5" key="1">
    <citation type="journal article" date="2018" name="Gigascience">
        <title>Genomes of trombidid mites reveal novel predicted allergens and laterally-transferred genes associated with secondary metabolism.</title>
        <authorList>
            <person name="Dong X."/>
            <person name="Chaisiri K."/>
            <person name="Xia D."/>
            <person name="Armstrong S.D."/>
            <person name="Fang Y."/>
            <person name="Donnelly M.J."/>
            <person name="Kadowaki T."/>
            <person name="McGarry J.W."/>
            <person name="Darby A.C."/>
            <person name="Makepeace B.L."/>
        </authorList>
    </citation>
    <scope>NUCLEOTIDE SEQUENCE [LARGE SCALE GENOMIC DNA]</scope>
    <source>
        <strain evidence="4">UoL-UT</strain>
    </source>
</reference>
<dbReference type="GO" id="GO:0046872">
    <property type="term" value="F:metal ion binding"/>
    <property type="evidence" value="ECO:0007669"/>
    <property type="project" value="UniProtKB-KW"/>
</dbReference>
<dbReference type="EMBL" id="NCKV01016632">
    <property type="protein sequence ID" value="RWS20592.1"/>
    <property type="molecule type" value="Genomic_DNA"/>
</dbReference>
<organism evidence="4 5">
    <name type="scientific">Leptotrombidium deliense</name>
    <dbReference type="NCBI Taxonomy" id="299467"/>
    <lineage>
        <taxon>Eukaryota</taxon>
        <taxon>Metazoa</taxon>
        <taxon>Ecdysozoa</taxon>
        <taxon>Arthropoda</taxon>
        <taxon>Chelicerata</taxon>
        <taxon>Arachnida</taxon>
        <taxon>Acari</taxon>
        <taxon>Acariformes</taxon>
        <taxon>Trombidiformes</taxon>
        <taxon>Prostigmata</taxon>
        <taxon>Anystina</taxon>
        <taxon>Parasitengona</taxon>
        <taxon>Trombiculoidea</taxon>
        <taxon>Trombiculidae</taxon>
        <taxon>Leptotrombidium</taxon>
    </lineage>
</organism>
<protein>
    <recommendedName>
        <fullName evidence="2">Metalloendopeptidase</fullName>
        <ecNumber evidence="2">3.4.24.-</ecNumber>
    </recommendedName>
</protein>
<gene>
    <name evidence="4" type="ORF">B4U80_09362</name>
</gene>
<feature type="domain" description="Peptidase M12A" evidence="3">
    <location>
        <begin position="1"/>
        <end position="102"/>
    </location>
</feature>
<name>A0A443RZ97_9ACAR</name>
<comment type="caution">
    <text evidence="1">Lacks conserved residue(s) required for the propagation of feature annotation.</text>
</comment>
<keyword evidence="2 4" id="KW-0482">Metalloprotease</keyword>
<dbReference type="EC" id="3.4.24.-" evidence="2"/>
<evidence type="ECO:0000256" key="1">
    <source>
        <dbReference type="PROSITE-ProRule" id="PRU01211"/>
    </source>
</evidence>
<keyword evidence="2" id="KW-0862">Zinc</keyword>
<comment type="cofactor">
    <cofactor evidence="2">
        <name>Zn(2+)</name>
        <dbReference type="ChEBI" id="CHEBI:29105"/>
    </cofactor>
    <text evidence="2">Binds 1 zinc ion per subunit.</text>
</comment>
<dbReference type="GO" id="GO:0004222">
    <property type="term" value="F:metalloendopeptidase activity"/>
    <property type="evidence" value="ECO:0007669"/>
    <property type="project" value="UniProtKB-UniRule"/>
</dbReference>
<dbReference type="InterPro" id="IPR024079">
    <property type="entry name" value="MetalloPept_cat_dom_sf"/>
</dbReference>
<dbReference type="Proteomes" id="UP000288716">
    <property type="component" value="Unassembled WGS sequence"/>
</dbReference>
<dbReference type="PRINTS" id="PR00480">
    <property type="entry name" value="ASTACIN"/>
</dbReference>
<dbReference type="VEuPathDB" id="VectorBase:LDEU011448"/>
<dbReference type="PANTHER" id="PTHR10127:SF850">
    <property type="entry name" value="METALLOENDOPEPTIDASE"/>
    <property type="match status" value="1"/>
</dbReference>
<evidence type="ECO:0000259" key="3">
    <source>
        <dbReference type="PROSITE" id="PS51864"/>
    </source>
</evidence>
<comment type="caution">
    <text evidence="4">The sequence shown here is derived from an EMBL/GenBank/DDBJ whole genome shotgun (WGS) entry which is preliminary data.</text>
</comment>
<evidence type="ECO:0000313" key="5">
    <source>
        <dbReference type="Proteomes" id="UP000288716"/>
    </source>
</evidence>
<keyword evidence="5" id="KW-1185">Reference proteome</keyword>
<dbReference type="SUPFAM" id="SSF55486">
    <property type="entry name" value="Metalloproteases ('zincins'), catalytic domain"/>
    <property type="match status" value="1"/>
</dbReference>
<dbReference type="OrthoDB" id="291007at2759"/>
<dbReference type="Pfam" id="PF01400">
    <property type="entry name" value="Astacin"/>
    <property type="match status" value="1"/>
</dbReference>
<dbReference type="AlphaFoldDB" id="A0A443RZ97"/>
<dbReference type="InterPro" id="IPR001506">
    <property type="entry name" value="Peptidase_M12A"/>
</dbReference>
<evidence type="ECO:0000256" key="2">
    <source>
        <dbReference type="RuleBase" id="RU361183"/>
    </source>
</evidence>
<keyword evidence="2 4" id="KW-0645">Protease</keyword>
<feature type="active site" evidence="1">
    <location>
        <position position="65"/>
    </location>
</feature>
<dbReference type="STRING" id="299467.A0A443RZ97"/>
<dbReference type="Gene3D" id="3.40.390.10">
    <property type="entry name" value="Collagenase (Catalytic Domain)"/>
    <property type="match status" value="1"/>
</dbReference>
<keyword evidence="2" id="KW-0378">Hydrolase</keyword>
<dbReference type="PANTHER" id="PTHR10127">
    <property type="entry name" value="DISCOIDIN, CUB, EGF, LAMININ , AND ZINC METALLOPROTEASE DOMAIN CONTAINING"/>
    <property type="match status" value="1"/>
</dbReference>
<accession>A0A443RZ97</accession>
<feature type="non-terminal residue" evidence="4">
    <location>
        <position position="102"/>
    </location>
</feature>
<evidence type="ECO:0000313" key="4">
    <source>
        <dbReference type="EMBL" id="RWS20592.1"/>
    </source>
</evidence>
<sequence>MFRAVESHKCLKLLKNTKETAGYDLTSILVAVIDPGCSAFIGRKIKGWTNIALGNCDEEYKGLHELVHVTRFMNEQARPDRDRFVNIHWDNIIPRAYPQFAK</sequence>
<keyword evidence="2" id="KW-0479">Metal-binding</keyword>